<evidence type="ECO:0000259" key="5">
    <source>
        <dbReference type="PROSITE" id="PS51829"/>
    </source>
</evidence>
<dbReference type="PROSITE" id="PS51829">
    <property type="entry name" value="P_HOMO_B"/>
    <property type="match status" value="1"/>
</dbReference>
<dbReference type="GO" id="GO:0004252">
    <property type="term" value="F:serine-type endopeptidase activity"/>
    <property type="evidence" value="ECO:0007669"/>
    <property type="project" value="InterPro"/>
</dbReference>
<feature type="compositionally biased region" description="Polar residues" evidence="4">
    <location>
        <begin position="109"/>
        <end position="120"/>
    </location>
</feature>
<name>A0A3D9RUR2_9FLAO</name>
<dbReference type="InterPro" id="IPR036278">
    <property type="entry name" value="Sialidase_sf"/>
</dbReference>
<sequence>MKKQRTLIFLFFSSLLLISYLINSTDKKYVKIDNSVSTLREKHTSYLNNSPFKKTLKLSKEERKAKGLPPNKYYERMWELTMNPATGKPEPYKVLELQQNRNKKDKTLSNRNPGDAVSNSWEERGPNNVGGRTRVVLFDPNDATNKRVFAGGVSGGLWKNEDITDPSSSWTSVSGVPSNMNVSCITVDPNNSLIWYIGTGEQYTFGAAVGNGVYKTIDGGSNWTNIPVQLAGVGDLSSSTSLFLTGIYYINDIIAWDNGTSTEVFIGVGGHLYGDAANPNNWLGLQSAGLYKTTDNGAIWNRIESVNMEFQWSGFNFYFIPNDFEISTDISTGNTTIWFGTITTPGIGGAGGGRIFSSTNGLTWTEAGASPLPNSNRVELAVSSTTTSKMYALTEGTTSTGPHIYATTDAFTKPLNDPLPETYELAKPNDADTGIPENDFTRGQDFYDLMIEVDPTNDDIIYVGGIDLFRTTQGENTDLVTEWEQISKWSNNNNLAGLSCSIVHADQHAFTFRPGNNNEAVIGCDGGVYYSNDLSIAKTNSTFSVRNTNYNVTQFYYGAYGPNSNTELILAGAQDNGSQFINNASAGINSSVDVFGGDGAFSEIDNSGDYMIVSYVYNYHYYYDLTGLGTDYSIESGNTEGDFINQAGLDHNLDILFSNGTNGSYQINRYHLGASSATKSQFTDVLLTSAPTAFKVSPYTTASTLLMVGTADGKLLKLTNAQLVNTNSIGWEDISGGSFIGSISDIEFGETEDDIFVTFHNYGVQSIWYSPDGGTNWQNKEGNLPDMPVKCILQNPLLSNEVIVGTELGVWASSNFNDTSPTWTSSYNGMRDVKVVDLDLRISDNNILATTFGRGVFTGKFSATDFTITTSNTTVTTCNNTAVFNFDFNTSPSYNTVTTFSTSGEPGSVSINFSPSSLSTQGTFTMTVSNVSSLAVGDYPITVIGTGNQTNSIDIILRVDDTTINIVNPTSPINEATDIAYFGTNFTWSSDIEASSYDFDISTDAGFNTIIETTNTTNTSYTISTILDLSTVYYWRVRSKNECITANYSETQKFQTNTSQCVSESVAPNLSIPDGIGANQPGNAAESIINFPSSFTIADVNVSINISHTYIQDLVISLISPNNTEIVLFNRECNGEDNIAVTYNDDASAIITCASPVSGTAIPSNLLSGFNSENVFGDWTLRVFDYWNTDTGTINNWSLEICENQPITNSILTKATPVTVNANSTYTFLTADMEASSSGSTDTEQIYMLTELPVVGDLKLNNTVLNLGETFSQNDINTSKLTYVNSSGISTSDVFKVDITNATNGFLPNQIININIDAVALSIDDQFFEKTGTSVFPTVSSGEFSIVSKTLLGKTVIEIYNINGQKVFYDELNITNSAVEKISVNGLASGMYILKLSAESAQGSKKIIIK</sequence>
<evidence type="ECO:0000256" key="3">
    <source>
        <dbReference type="ARBA" id="ARBA00022801"/>
    </source>
</evidence>
<evidence type="ECO:0000256" key="1">
    <source>
        <dbReference type="ARBA" id="ARBA00022670"/>
    </source>
</evidence>
<feature type="domain" description="P/Homo B" evidence="5">
    <location>
        <begin position="1056"/>
        <end position="1207"/>
    </location>
</feature>
<proteinExistence type="predicted"/>
<dbReference type="InterPro" id="IPR015943">
    <property type="entry name" value="WD40/YVTN_repeat-like_dom_sf"/>
</dbReference>
<feature type="region of interest" description="Disordered" evidence="4">
    <location>
        <begin position="101"/>
        <end position="128"/>
    </location>
</feature>
<dbReference type="SUPFAM" id="SSF49785">
    <property type="entry name" value="Galactose-binding domain-like"/>
    <property type="match status" value="1"/>
</dbReference>
<evidence type="ECO:0000313" key="6">
    <source>
        <dbReference type="EMBL" id="REE83713.1"/>
    </source>
</evidence>
<keyword evidence="2" id="KW-0732">Signal</keyword>
<dbReference type="GO" id="GO:0006508">
    <property type="term" value="P:proteolysis"/>
    <property type="evidence" value="ECO:0007669"/>
    <property type="project" value="UniProtKB-KW"/>
</dbReference>
<keyword evidence="3" id="KW-0378">Hydrolase</keyword>
<dbReference type="Pfam" id="PF18962">
    <property type="entry name" value="Por_Secre_tail"/>
    <property type="match status" value="1"/>
</dbReference>
<dbReference type="InterPro" id="IPR008979">
    <property type="entry name" value="Galactose-bd-like_sf"/>
</dbReference>
<dbReference type="Pfam" id="PF16184">
    <property type="entry name" value="Cadherin_3"/>
    <property type="match status" value="1"/>
</dbReference>
<reference evidence="6 7" key="1">
    <citation type="submission" date="2018-08" db="EMBL/GenBank/DDBJ databases">
        <title>Genomic Encyclopedia of Type Strains, Phase III (KMG-III): the genomes of soil and plant-associated and newly described type strains.</title>
        <authorList>
            <person name="Whitman W."/>
        </authorList>
    </citation>
    <scope>NUCLEOTIDE SEQUENCE [LARGE SCALE GENOMIC DNA]</scope>
    <source>
        <strain evidence="6 7">325-5</strain>
    </source>
</reference>
<keyword evidence="7" id="KW-1185">Reference proteome</keyword>
<gene>
    <name evidence="6" type="ORF">BX611_1008</name>
</gene>
<dbReference type="InterPro" id="IPR026444">
    <property type="entry name" value="Secre_tail"/>
</dbReference>
<dbReference type="SUPFAM" id="SSF110296">
    <property type="entry name" value="Oligoxyloglucan reducing end-specific cellobiohydrolase"/>
    <property type="match status" value="1"/>
</dbReference>
<dbReference type="Proteomes" id="UP000256429">
    <property type="component" value="Unassembled WGS sequence"/>
</dbReference>
<dbReference type="RefSeq" id="WP_115878664.1">
    <property type="nucleotide sequence ID" value="NZ_QTTQ01000009.1"/>
</dbReference>
<dbReference type="OrthoDB" id="9757947at2"/>
<keyword evidence="1" id="KW-0645">Protease</keyword>
<evidence type="ECO:0000313" key="7">
    <source>
        <dbReference type="Proteomes" id="UP000256429"/>
    </source>
</evidence>
<dbReference type="InterPro" id="IPR002884">
    <property type="entry name" value="P_dom"/>
</dbReference>
<dbReference type="SUPFAM" id="SSF50939">
    <property type="entry name" value="Sialidases"/>
    <property type="match status" value="1"/>
</dbReference>
<evidence type="ECO:0000256" key="4">
    <source>
        <dbReference type="SAM" id="MobiDB-lite"/>
    </source>
</evidence>
<evidence type="ECO:0000256" key="2">
    <source>
        <dbReference type="ARBA" id="ARBA00022729"/>
    </source>
</evidence>
<accession>A0A3D9RUR2</accession>
<dbReference type="NCBIfam" id="TIGR04183">
    <property type="entry name" value="Por_Secre_tail"/>
    <property type="match status" value="1"/>
</dbReference>
<dbReference type="EMBL" id="QTTQ01000009">
    <property type="protein sequence ID" value="REE83713.1"/>
    <property type="molecule type" value="Genomic_DNA"/>
</dbReference>
<protein>
    <submittedName>
        <fullName evidence="6">Putative secreted protein (Por secretion system target)</fullName>
    </submittedName>
</protein>
<comment type="caution">
    <text evidence="6">The sequence shown here is derived from an EMBL/GenBank/DDBJ whole genome shotgun (WGS) entry which is preliminary data.</text>
</comment>
<dbReference type="Pfam" id="PF01483">
    <property type="entry name" value="P_proprotein"/>
    <property type="match status" value="1"/>
</dbReference>
<organism evidence="6 7">
    <name type="scientific">Lutibacter oceani</name>
    <dbReference type="NCBI Taxonomy" id="1853311"/>
    <lineage>
        <taxon>Bacteria</taxon>
        <taxon>Pseudomonadati</taxon>
        <taxon>Bacteroidota</taxon>
        <taxon>Flavobacteriia</taxon>
        <taxon>Flavobacteriales</taxon>
        <taxon>Flavobacteriaceae</taxon>
        <taxon>Lutibacter</taxon>
    </lineage>
</organism>
<dbReference type="Gene3D" id="2.130.10.10">
    <property type="entry name" value="YVTN repeat-like/Quinoprotein amine dehydrogenase"/>
    <property type="match status" value="2"/>
</dbReference>
<dbReference type="Gene3D" id="2.60.120.260">
    <property type="entry name" value="Galactose-binding domain-like"/>
    <property type="match status" value="1"/>
</dbReference>